<feature type="region of interest" description="Disordered" evidence="1">
    <location>
        <begin position="411"/>
        <end position="436"/>
    </location>
</feature>
<accession>A0A653IAZ8</accession>
<gene>
    <name evidence="2" type="ORF">EXIGUO9Y_270046</name>
</gene>
<evidence type="ECO:0008006" key="4">
    <source>
        <dbReference type="Google" id="ProtNLM"/>
    </source>
</evidence>
<dbReference type="EMBL" id="CABWKQ010000020">
    <property type="protein sequence ID" value="VWX35923.1"/>
    <property type="molecule type" value="Genomic_DNA"/>
</dbReference>
<dbReference type="AlphaFoldDB" id="A0A653IAZ8"/>
<dbReference type="Proteomes" id="UP000439752">
    <property type="component" value="Unassembled WGS sequence"/>
</dbReference>
<feature type="region of interest" description="Disordered" evidence="1">
    <location>
        <begin position="1"/>
        <end position="23"/>
    </location>
</feature>
<proteinExistence type="predicted"/>
<evidence type="ECO:0000313" key="3">
    <source>
        <dbReference type="Proteomes" id="UP000439752"/>
    </source>
</evidence>
<dbReference type="RefSeq" id="WP_159173394.1">
    <property type="nucleotide sequence ID" value="NZ_LR732312.1"/>
</dbReference>
<sequence>MNIQLQPNSPAVPSPPTTLSDKKTYSGTVLEKTGPHTALVQVGRDQIEMTFTGDVPTGDFQFKVKGATAEGYLIEQLTDTPDTAPAGSVKTDATGIDPTLLDELPQELKQAVARLLATGQLPQTKETVARLVAALQGTYKDLVVALVSRPSDSALPTDVDALISSLLTETDSLVDLLPERQAVVDKPTLGTAIALDVARTTLPTQADIEQANAPRLRQIVNHLPLNEQAAIVETIERGALTQARGQLRPHFPVTLEAPEPTKLEQLTALTAARQTTEPARSALTVVREVTPRLAEMTNDFRSNQRTIVSQLKQIEPLVEGRPAQMAQVIESTANRLRQTFQQTDAMLHTSMRDEKQLIQWLSKLERGADLAATGRGTEAKALLQEVRVGFEAFRFTPANVRTAYLPELNQPVRPVSGQTQTSQTPSRPLPYEPSQNSPRVLQETVQKTLQLQTAELKLATPAANPEAAKLQTFLTTQQQVNKPDASQQLQQLLLALPIQLVEGTAGLHVHLQNKRPDEVIDWENNTLYVQLETPRLGDIGVRVETVNRKMQITIENDVPILERLATPFLERTTEALAATGFQDVRIQFSPFTKEQATPEPVKPAETPAGYDYRI</sequence>
<reference evidence="2 3" key="1">
    <citation type="submission" date="2019-10" db="EMBL/GenBank/DDBJ databases">
        <authorList>
            <person name="Karimi E."/>
        </authorList>
    </citation>
    <scope>NUCLEOTIDE SEQUENCE [LARGE SCALE GENOMIC DNA]</scope>
    <source>
        <strain evidence="2">Exiguobacterium sp. 9Y</strain>
    </source>
</reference>
<organism evidence="2 3">
    <name type="scientific">Exiguobacterium oxidotolerans</name>
    <dbReference type="NCBI Taxonomy" id="223958"/>
    <lineage>
        <taxon>Bacteria</taxon>
        <taxon>Bacillati</taxon>
        <taxon>Bacillota</taxon>
        <taxon>Bacilli</taxon>
        <taxon>Bacillales</taxon>
        <taxon>Bacillales Family XII. Incertae Sedis</taxon>
        <taxon>Exiguobacterium</taxon>
    </lineage>
</organism>
<keyword evidence="3" id="KW-1185">Reference proteome</keyword>
<protein>
    <recommendedName>
        <fullName evidence="4">Flagellar hook-length control protein-like C-terminal domain-containing protein</fullName>
    </recommendedName>
</protein>
<name>A0A653IAZ8_9BACL</name>
<evidence type="ECO:0000313" key="2">
    <source>
        <dbReference type="EMBL" id="VWX35923.1"/>
    </source>
</evidence>
<evidence type="ECO:0000256" key="1">
    <source>
        <dbReference type="SAM" id="MobiDB-lite"/>
    </source>
</evidence>
<feature type="region of interest" description="Disordered" evidence="1">
    <location>
        <begin position="592"/>
        <end position="614"/>
    </location>
</feature>
<feature type="compositionally biased region" description="Polar residues" evidence="1">
    <location>
        <begin position="416"/>
        <end position="426"/>
    </location>
</feature>